<evidence type="ECO:0008006" key="4">
    <source>
        <dbReference type="Google" id="ProtNLM"/>
    </source>
</evidence>
<keyword evidence="1" id="KW-0732">Signal</keyword>
<evidence type="ECO:0000313" key="3">
    <source>
        <dbReference type="Proteomes" id="UP001290455"/>
    </source>
</evidence>
<sequence>MKKWFIAWTLLIQLILTGCSFQVTENQSEGEEKKPPKAFIEVQNETYETVLGTYCWRYKNEGTCVDYAGPEELLKDKTPIKVQPEEIVTFKMNYKPFPNEFHVLQISEGKQVEIQIKDNSFTAPTEKGTYYYSYGVWWMDKKQKHVSKGDAFYNFALEVIKD</sequence>
<accession>A0ABU5IVU7</accession>
<feature type="chain" id="PRO_5045725972" description="Lipoprotein" evidence="1">
    <location>
        <begin position="23"/>
        <end position="162"/>
    </location>
</feature>
<name>A0ABU5IVU7_9BACI</name>
<dbReference type="Proteomes" id="UP001290455">
    <property type="component" value="Unassembled WGS sequence"/>
</dbReference>
<comment type="caution">
    <text evidence="2">The sequence shown here is derived from an EMBL/GenBank/DDBJ whole genome shotgun (WGS) entry which is preliminary data.</text>
</comment>
<gene>
    <name evidence="2" type="ORF">SM124_05965</name>
</gene>
<feature type="signal peptide" evidence="1">
    <location>
        <begin position="1"/>
        <end position="22"/>
    </location>
</feature>
<reference evidence="2 3" key="1">
    <citation type="submission" date="2023-11" db="EMBL/GenBank/DDBJ databases">
        <title>Bacillus jintuensis, isolated from a mudflat on the Beibu Gulf coast.</title>
        <authorList>
            <person name="Li M."/>
        </authorList>
    </citation>
    <scope>NUCLEOTIDE SEQUENCE [LARGE SCALE GENOMIC DNA]</scope>
    <source>
        <strain evidence="2 3">31A1R</strain>
    </source>
</reference>
<organism evidence="2 3">
    <name type="scientific">Robertmurraya mangrovi</name>
    <dbReference type="NCBI Taxonomy" id="3098077"/>
    <lineage>
        <taxon>Bacteria</taxon>
        <taxon>Bacillati</taxon>
        <taxon>Bacillota</taxon>
        <taxon>Bacilli</taxon>
        <taxon>Bacillales</taxon>
        <taxon>Bacillaceae</taxon>
        <taxon>Robertmurraya</taxon>
    </lineage>
</organism>
<dbReference type="PROSITE" id="PS51257">
    <property type="entry name" value="PROKAR_LIPOPROTEIN"/>
    <property type="match status" value="1"/>
</dbReference>
<evidence type="ECO:0000256" key="1">
    <source>
        <dbReference type="SAM" id="SignalP"/>
    </source>
</evidence>
<keyword evidence="3" id="KW-1185">Reference proteome</keyword>
<dbReference type="EMBL" id="JAXOFX010000003">
    <property type="protein sequence ID" value="MDZ5471288.1"/>
    <property type="molecule type" value="Genomic_DNA"/>
</dbReference>
<dbReference type="RefSeq" id="WP_322445589.1">
    <property type="nucleotide sequence ID" value="NZ_JAXOFX010000003.1"/>
</dbReference>
<evidence type="ECO:0000313" key="2">
    <source>
        <dbReference type="EMBL" id="MDZ5471288.1"/>
    </source>
</evidence>
<proteinExistence type="predicted"/>
<protein>
    <recommendedName>
        <fullName evidence="4">Lipoprotein</fullName>
    </recommendedName>
</protein>